<dbReference type="Proteomes" id="UP000007752">
    <property type="component" value="Chromosome 11"/>
</dbReference>
<reference evidence="2" key="1">
    <citation type="journal article" date="2005" name="PLoS Biol.">
        <title>The genomes of Oryza sativa: a history of duplications.</title>
        <authorList>
            <person name="Yu J."/>
            <person name="Wang J."/>
            <person name="Lin W."/>
            <person name="Li S."/>
            <person name="Li H."/>
            <person name="Zhou J."/>
            <person name="Ni P."/>
            <person name="Dong W."/>
            <person name="Hu S."/>
            <person name="Zeng C."/>
            <person name="Zhang J."/>
            <person name="Zhang Y."/>
            <person name="Li R."/>
            <person name="Xu Z."/>
            <person name="Li S."/>
            <person name="Li X."/>
            <person name="Zheng H."/>
            <person name="Cong L."/>
            <person name="Lin L."/>
            <person name="Yin J."/>
            <person name="Geng J."/>
            <person name="Li G."/>
            <person name="Shi J."/>
            <person name="Liu J."/>
            <person name="Lv H."/>
            <person name="Li J."/>
            <person name="Wang J."/>
            <person name="Deng Y."/>
            <person name="Ran L."/>
            <person name="Shi X."/>
            <person name="Wang X."/>
            <person name="Wu Q."/>
            <person name="Li C."/>
            <person name="Ren X."/>
            <person name="Wang J."/>
            <person name="Wang X."/>
            <person name="Li D."/>
            <person name="Liu D."/>
            <person name="Zhang X."/>
            <person name="Ji Z."/>
            <person name="Zhao W."/>
            <person name="Sun Y."/>
            <person name="Zhang Z."/>
            <person name="Bao J."/>
            <person name="Han Y."/>
            <person name="Dong L."/>
            <person name="Ji J."/>
            <person name="Chen P."/>
            <person name="Wu S."/>
            <person name="Liu J."/>
            <person name="Xiao Y."/>
            <person name="Bu D."/>
            <person name="Tan J."/>
            <person name="Yang L."/>
            <person name="Ye C."/>
            <person name="Zhang J."/>
            <person name="Xu J."/>
            <person name="Zhou Y."/>
            <person name="Yu Y."/>
            <person name="Zhang B."/>
            <person name="Zhuang S."/>
            <person name="Wei H."/>
            <person name="Liu B."/>
            <person name="Lei M."/>
            <person name="Yu H."/>
            <person name="Li Y."/>
            <person name="Xu H."/>
            <person name="Wei S."/>
            <person name="He X."/>
            <person name="Fang L."/>
            <person name="Zhang Z."/>
            <person name="Zhang Y."/>
            <person name="Huang X."/>
            <person name="Su Z."/>
            <person name="Tong W."/>
            <person name="Li J."/>
            <person name="Tong Z."/>
            <person name="Li S."/>
            <person name="Ye J."/>
            <person name="Wang L."/>
            <person name="Fang L."/>
            <person name="Lei T."/>
            <person name="Chen C."/>
            <person name="Chen H."/>
            <person name="Xu Z."/>
            <person name="Li H."/>
            <person name="Huang H."/>
            <person name="Zhang F."/>
            <person name="Xu H."/>
            <person name="Li N."/>
            <person name="Zhao C."/>
            <person name="Li S."/>
            <person name="Dong L."/>
            <person name="Huang Y."/>
            <person name="Li L."/>
            <person name="Xi Y."/>
            <person name="Qi Q."/>
            <person name="Li W."/>
            <person name="Zhang B."/>
            <person name="Hu W."/>
            <person name="Zhang Y."/>
            <person name="Tian X."/>
            <person name="Jiao Y."/>
            <person name="Liang X."/>
            <person name="Jin J."/>
            <person name="Gao L."/>
            <person name="Zheng W."/>
            <person name="Hao B."/>
            <person name="Liu S."/>
            <person name="Wang W."/>
            <person name="Yuan L."/>
            <person name="Cao M."/>
            <person name="McDermott J."/>
            <person name="Samudrala R."/>
            <person name="Wang J."/>
            <person name="Wong G.K."/>
            <person name="Yang H."/>
        </authorList>
    </citation>
    <scope>NUCLEOTIDE SEQUENCE [LARGE SCALE GENOMIC DNA]</scope>
</reference>
<proteinExistence type="predicted"/>
<name>B9G8L0_ORYSJ</name>
<evidence type="ECO:0000313" key="2">
    <source>
        <dbReference type="EMBL" id="EEE52475.1"/>
    </source>
</evidence>
<feature type="region of interest" description="Disordered" evidence="1">
    <location>
        <begin position="100"/>
        <end position="130"/>
    </location>
</feature>
<organism evidence="2">
    <name type="scientific">Oryza sativa subsp. japonica</name>
    <name type="common">Rice</name>
    <dbReference type="NCBI Taxonomy" id="39947"/>
    <lineage>
        <taxon>Eukaryota</taxon>
        <taxon>Viridiplantae</taxon>
        <taxon>Streptophyta</taxon>
        <taxon>Embryophyta</taxon>
        <taxon>Tracheophyta</taxon>
        <taxon>Spermatophyta</taxon>
        <taxon>Magnoliopsida</taxon>
        <taxon>Liliopsida</taxon>
        <taxon>Poales</taxon>
        <taxon>Poaceae</taxon>
        <taxon>BOP clade</taxon>
        <taxon>Oryzoideae</taxon>
        <taxon>Oryzeae</taxon>
        <taxon>Oryzinae</taxon>
        <taxon>Oryza</taxon>
        <taxon>Oryza sativa</taxon>
    </lineage>
</organism>
<dbReference type="EMBL" id="CM000148">
    <property type="protein sequence ID" value="EEE52475.1"/>
    <property type="molecule type" value="Genomic_DNA"/>
</dbReference>
<reference evidence="2" key="2">
    <citation type="submission" date="2008-12" db="EMBL/GenBank/DDBJ databases">
        <title>Improved gene annotation of the rice (Oryza sativa) genomes.</title>
        <authorList>
            <person name="Wang J."/>
            <person name="Li R."/>
            <person name="Fan W."/>
            <person name="Huang Q."/>
            <person name="Zhang J."/>
            <person name="Zhou Y."/>
            <person name="Hu Y."/>
            <person name="Zi S."/>
            <person name="Li J."/>
            <person name="Ni P."/>
            <person name="Zheng H."/>
            <person name="Zhang Y."/>
            <person name="Zhao M."/>
            <person name="Hao Q."/>
            <person name="McDermott J."/>
            <person name="Samudrala R."/>
            <person name="Kristiansen K."/>
            <person name="Wong G.K.-S."/>
        </authorList>
    </citation>
    <scope>NUCLEOTIDE SEQUENCE</scope>
</reference>
<sequence length="130" mass="13171">MVTCDGKPRAWLPTVEGDGGGGGGDGGSCCGGGSCRGGGSGWGSSSSGGGGGGRVVGNNGGCCNGSMMRHQQSMSIDIYKSIKADQSVYVPQYEVKPIETEQAYSDDRPPDGTTLISARDPAHLRTLARN</sequence>
<evidence type="ECO:0000256" key="1">
    <source>
        <dbReference type="SAM" id="MobiDB-lite"/>
    </source>
</evidence>
<accession>B9G8L0</accession>
<dbReference type="AlphaFoldDB" id="B9G8L0"/>
<gene>
    <name evidence="2" type="ORF">OsJ_34646</name>
</gene>
<protein>
    <submittedName>
        <fullName evidence="2">Uncharacterized protein</fullName>
    </submittedName>
</protein>